<feature type="transmembrane region" description="Helical" evidence="1">
    <location>
        <begin position="122"/>
        <end position="144"/>
    </location>
</feature>
<protein>
    <submittedName>
        <fullName evidence="2">Uncharacterized protein</fullName>
    </submittedName>
</protein>
<organism evidence="2 3">
    <name type="scientific">Alicyclobacillus cycloheptanicus</name>
    <dbReference type="NCBI Taxonomy" id="1457"/>
    <lineage>
        <taxon>Bacteria</taxon>
        <taxon>Bacillati</taxon>
        <taxon>Bacillota</taxon>
        <taxon>Bacilli</taxon>
        <taxon>Bacillales</taxon>
        <taxon>Alicyclobacillaceae</taxon>
        <taxon>Alicyclobacillus</taxon>
    </lineage>
</organism>
<evidence type="ECO:0000313" key="2">
    <source>
        <dbReference type="EMBL" id="MDQ0191554.1"/>
    </source>
</evidence>
<keyword evidence="1" id="KW-1133">Transmembrane helix</keyword>
<feature type="transmembrane region" description="Helical" evidence="1">
    <location>
        <begin position="63"/>
        <end position="82"/>
    </location>
</feature>
<proteinExistence type="predicted"/>
<comment type="caution">
    <text evidence="2">The sequence shown here is derived from an EMBL/GenBank/DDBJ whole genome shotgun (WGS) entry which is preliminary data.</text>
</comment>
<name>A0ABT9XND4_9BACL</name>
<dbReference type="RefSeq" id="WP_274454779.1">
    <property type="nucleotide sequence ID" value="NZ_CP067097.1"/>
</dbReference>
<dbReference type="Proteomes" id="UP001232973">
    <property type="component" value="Unassembled WGS sequence"/>
</dbReference>
<gene>
    <name evidence="2" type="ORF">J2S03_003425</name>
</gene>
<keyword evidence="1" id="KW-0472">Membrane</keyword>
<keyword evidence="3" id="KW-1185">Reference proteome</keyword>
<evidence type="ECO:0000256" key="1">
    <source>
        <dbReference type="SAM" id="Phobius"/>
    </source>
</evidence>
<keyword evidence="1" id="KW-0812">Transmembrane</keyword>
<reference evidence="2 3" key="1">
    <citation type="submission" date="2023-07" db="EMBL/GenBank/DDBJ databases">
        <title>Genomic Encyclopedia of Type Strains, Phase IV (KMG-IV): sequencing the most valuable type-strain genomes for metagenomic binning, comparative biology and taxonomic classification.</title>
        <authorList>
            <person name="Goeker M."/>
        </authorList>
    </citation>
    <scope>NUCLEOTIDE SEQUENCE [LARGE SCALE GENOMIC DNA]</scope>
    <source>
        <strain evidence="2 3">DSM 4006</strain>
    </source>
</reference>
<accession>A0ABT9XND4</accession>
<dbReference type="EMBL" id="JAUSTP010000053">
    <property type="protein sequence ID" value="MDQ0191554.1"/>
    <property type="molecule type" value="Genomic_DNA"/>
</dbReference>
<feature type="transmembrane region" description="Helical" evidence="1">
    <location>
        <begin position="31"/>
        <end position="57"/>
    </location>
</feature>
<evidence type="ECO:0000313" key="3">
    <source>
        <dbReference type="Proteomes" id="UP001232973"/>
    </source>
</evidence>
<sequence length="153" mass="18306">MAFSVFSAISLIGIIVFVVTKKNLHLFEILFIWMAAMILDHNFMTIVSLNLGMYHFANRPTGYWSLSLVRIILVPLLIVWYFDKTSTRPYNRWIFLPVGVAALIGIEYLCDVMHVFQHTRWQLWWSMLEWVGVFLVIHFAWLWYHHLLQREME</sequence>
<feature type="transmembrane region" description="Helical" evidence="1">
    <location>
        <begin position="6"/>
        <end position="24"/>
    </location>
</feature>
<feature type="transmembrane region" description="Helical" evidence="1">
    <location>
        <begin position="94"/>
        <end position="116"/>
    </location>
</feature>